<dbReference type="InterPro" id="IPR051316">
    <property type="entry name" value="Zinc-reg_GTPase_activator"/>
</dbReference>
<name>F7NLQ6_9FIRM</name>
<dbReference type="InterPro" id="IPR003495">
    <property type="entry name" value="CobW/HypB/UreG_nucleotide-bd"/>
</dbReference>
<dbReference type="Pfam" id="PF02492">
    <property type="entry name" value="cobW"/>
    <property type="match status" value="1"/>
</dbReference>
<comment type="caution">
    <text evidence="2">The sequence shown here is derived from an EMBL/GenBank/DDBJ whole genome shotgun (WGS) entry which is preliminary data.</text>
</comment>
<dbReference type="PANTHER" id="PTHR13748:SF62">
    <property type="entry name" value="COBW DOMAIN-CONTAINING PROTEIN"/>
    <property type="match status" value="1"/>
</dbReference>
<dbReference type="AlphaFoldDB" id="F7NLQ6"/>
<gene>
    <name evidence="2" type="ORF">ALO_15152</name>
</gene>
<dbReference type="EMBL" id="AFGF01000144">
    <property type="protein sequence ID" value="EGO62997.1"/>
    <property type="molecule type" value="Genomic_DNA"/>
</dbReference>
<proteinExistence type="predicted"/>
<dbReference type="SUPFAM" id="SSF52540">
    <property type="entry name" value="P-loop containing nucleoside triphosphate hydrolases"/>
    <property type="match status" value="1"/>
</dbReference>
<protein>
    <submittedName>
        <fullName evidence="2">CobW-like protein</fullName>
    </submittedName>
</protein>
<dbReference type="OrthoDB" id="9808822at2"/>
<dbReference type="InterPro" id="IPR027417">
    <property type="entry name" value="P-loop_NTPase"/>
</dbReference>
<evidence type="ECO:0000313" key="3">
    <source>
        <dbReference type="Proteomes" id="UP000003240"/>
    </source>
</evidence>
<dbReference type="eggNOG" id="COG0523">
    <property type="taxonomic scope" value="Bacteria"/>
</dbReference>
<dbReference type="Proteomes" id="UP000003240">
    <property type="component" value="Unassembled WGS sequence"/>
</dbReference>
<sequence>MRILLFGGFLGSGKTSTILQAARQITEIRKETVVIIENEVGEAGVDDQLLAGSALQVRPLFGGCVCCQITSDLVTAVAEITDNYHPDWLIIEMTGLAVPGNVAKLVRQYDASRSPCKTVSIVDAGRWQELKEVLEPLILAQIKESDLVMINKIDLADLDKEIDLGQIEADVRQIAGPAATCLTVSAAKPLPLAVLEEVFHLE</sequence>
<dbReference type="Gene3D" id="3.40.50.300">
    <property type="entry name" value="P-loop containing nucleotide triphosphate hydrolases"/>
    <property type="match status" value="1"/>
</dbReference>
<organism evidence="2 3">
    <name type="scientific">Acetonema longum DSM 6540</name>
    <dbReference type="NCBI Taxonomy" id="1009370"/>
    <lineage>
        <taxon>Bacteria</taxon>
        <taxon>Bacillati</taxon>
        <taxon>Bacillota</taxon>
        <taxon>Negativicutes</taxon>
        <taxon>Acetonemataceae</taxon>
        <taxon>Acetonema</taxon>
    </lineage>
</organism>
<dbReference type="RefSeq" id="WP_004097077.1">
    <property type="nucleotide sequence ID" value="NZ_AFGF01000144.1"/>
</dbReference>
<evidence type="ECO:0000259" key="1">
    <source>
        <dbReference type="Pfam" id="PF02492"/>
    </source>
</evidence>
<keyword evidence="3" id="KW-1185">Reference proteome</keyword>
<reference evidence="2 3" key="1">
    <citation type="journal article" date="2011" name="EMBO J.">
        <title>Structural diversity of bacterial flagellar motors.</title>
        <authorList>
            <person name="Chen S."/>
            <person name="Beeby M."/>
            <person name="Murphy G.E."/>
            <person name="Leadbetter J.R."/>
            <person name="Hendrixson D.R."/>
            <person name="Briegel A."/>
            <person name="Li Z."/>
            <person name="Shi J."/>
            <person name="Tocheva E.I."/>
            <person name="Muller A."/>
            <person name="Dobro M.J."/>
            <person name="Jensen G.J."/>
        </authorList>
    </citation>
    <scope>NUCLEOTIDE SEQUENCE [LARGE SCALE GENOMIC DNA]</scope>
    <source>
        <strain evidence="2 3">DSM 6540</strain>
    </source>
</reference>
<accession>F7NLQ6</accession>
<dbReference type="STRING" id="1009370.ALO_15152"/>
<evidence type="ECO:0000313" key="2">
    <source>
        <dbReference type="EMBL" id="EGO62997.1"/>
    </source>
</evidence>
<feature type="domain" description="CobW/HypB/UreG nucleotide-binding" evidence="1">
    <location>
        <begin position="4"/>
        <end position="176"/>
    </location>
</feature>
<dbReference type="PANTHER" id="PTHR13748">
    <property type="entry name" value="COBW-RELATED"/>
    <property type="match status" value="1"/>
</dbReference>
<dbReference type="GO" id="GO:0005737">
    <property type="term" value="C:cytoplasm"/>
    <property type="evidence" value="ECO:0007669"/>
    <property type="project" value="TreeGrafter"/>
</dbReference>